<keyword evidence="1 7" id="KW-0963">Cytoplasm</keyword>
<comment type="subcellular location">
    <subcellularLocation>
        <location evidence="7">Cytoplasm</location>
    </subcellularLocation>
</comment>
<dbReference type="GO" id="GO:0052908">
    <property type="term" value="F:16S rRNA (adenine(1518)-N(6)/adenine(1519)-N(6))-dimethyltransferase activity"/>
    <property type="evidence" value="ECO:0007669"/>
    <property type="project" value="UniProtKB-EC"/>
</dbReference>
<dbReference type="CDD" id="cd02440">
    <property type="entry name" value="AdoMet_MTases"/>
    <property type="match status" value="1"/>
</dbReference>
<feature type="binding site" evidence="7 8">
    <location>
        <position position="51"/>
    </location>
    <ligand>
        <name>S-adenosyl-L-methionine</name>
        <dbReference type="ChEBI" id="CHEBI:59789"/>
    </ligand>
</feature>
<protein>
    <recommendedName>
        <fullName evidence="7">Ribosomal RNA small subunit methyltransferase A</fullName>
        <ecNumber evidence="7">2.1.1.182</ecNumber>
    </recommendedName>
    <alternativeName>
        <fullName evidence="7">16S rRNA (adenine(1518)-N(6)/adenine(1519)-N(6))-dimethyltransferase</fullName>
    </alternativeName>
    <alternativeName>
        <fullName evidence="7">16S rRNA dimethyladenosine transferase</fullName>
    </alternativeName>
    <alternativeName>
        <fullName evidence="7">16S rRNA dimethylase</fullName>
    </alternativeName>
    <alternativeName>
        <fullName evidence="7">S-adenosylmethionine-6-N', N'-adenosyl(rRNA) dimethyltransferase</fullName>
    </alternativeName>
</protein>
<dbReference type="PANTHER" id="PTHR11727">
    <property type="entry name" value="DIMETHYLADENOSINE TRANSFERASE"/>
    <property type="match status" value="1"/>
</dbReference>
<dbReference type="PROSITE" id="PS51689">
    <property type="entry name" value="SAM_RNA_A_N6_MT"/>
    <property type="match status" value="1"/>
</dbReference>
<dbReference type="InterPro" id="IPR020596">
    <property type="entry name" value="rRNA_Ade_Mease_Trfase_CS"/>
</dbReference>
<evidence type="ECO:0000256" key="8">
    <source>
        <dbReference type="PROSITE-ProRule" id="PRU01026"/>
    </source>
</evidence>
<proteinExistence type="inferred from homology"/>
<dbReference type="InterPro" id="IPR001737">
    <property type="entry name" value="KsgA/Erm"/>
</dbReference>
<feature type="binding site" evidence="7 8">
    <location>
        <position position="72"/>
    </location>
    <ligand>
        <name>S-adenosyl-L-methionine</name>
        <dbReference type="ChEBI" id="CHEBI:59789"/>
    </ligand>
</feature>
<dbReference type="EC" id="2.1.1.182" evidence="7"/>
<dbReference type="SUPFAM" id="SSF53335">
    <property type="entry name" value="S-adenosyl-L-methionine-dependent methyltransferases"/>
    <property type="match status" value="1"/>
</dbReference>
<keyword evidence="2 7" id="KW-0698">rRNA processing</keyword>
<dbReference type="InterPro" id="IPR023165">
    <property type="entry name" value="rRNA_Ade_diMease-like_C"/>
</dbReference>
<evidence type="ECO:0000259" key="9">
    <source>
        <dbReference type="SMART" id="SM00650"/>
    </source>
</evidence>
<dbReference type="Gene3D" id="1.10.8.100">
    <property type="entry name" value="Ribosomal RNA adenine dimethylase-like, domain 2"/>
    <property type="match status" value="1"/>
</dbReference>
<sequence>MKKAELLTTLEKYGIAPAKSRGQNFLIDSNLLDAMCRSMNIQKGETILEVGPGAGALTREMLELGGIVHAVEFDFAIQRYLTENLQHPNLTLHKGDACKVDYKEILNLPRDFRCLANLPYAISSIFISIMSELESPPSEMYFLLQREMAERLAADNSTKNYGSLTVRVQALYDVKILRIVPPEVFFPPPKVQSAFVTLRIRKNPPSKKVLTKLNAIVRAAFSQRRKVAFKLMKGTAGPNLAQAYEDLDINPKARAEHITVDQYIQLAEALIN</sequence>
<comment type="function">
    <text evidence="7">Specifically dimethylates two adjacent adenosines (A1518 and A1519) in the loop of a conserved hairpin near the 3'-end of 16S rRNA in the 30S particle. May play a critical role in biogenesis of 30S subunits.</text>
</comment>
<evidence type="ECO:0000256" key="1">
    <source>
        <dbReference type="ARBA" id="ARBA00022490"/>
    </source>
</evidence>
<feature type="binding site" evidence="7 8">
    <location>
        <position position="117"/>
    </location>
    <ligand>
        <name>S-adenosyl-L-methionine</name>
        <dbReference type="ChEBI" id="CHEBI:59789"/>
    </ligand>
</feature>
<reference evidence="10 11" key="1">
    <citation type="submission" date="2023-02" db="EMBL/GenBank/DDBJ databases">
        <title>Genome sequence of Lentisphaera profundi SAORIC-696.</title>
        <authorList>
            <person name="Kim e."/>
            <person name="Cho J.-C."/>
            <person name="Choi A."/>
            <person name="Kang I."/>
        </authorList>
    </citation>
    <scope>NUCLEOTIDE SEQUENCE [LARGE SCALE GENOMIC DNA]</scope>
    <source>
        <strain evidence="10 11">SAORIC-696</strain>
    </source>
</reference>
<evidence type="ECO:0000256" key="6">
    <source>
        <dbReference type="ARBA" id="ARBA00022884"/>
    </source>
</evidence>
<dbReference type="Gene3D" id="3.40.50.150">
    <property type="entry name" value="Vaccinia Virus protein VP39"/>
    <property type="match status" value="1"/>
</dbReference>
<evidence type="ECO:0000256" key="7">
    <source>
        <dbReference type="HAMAP-Rule" id="MF_00607"/>
    </source>
</evidence>
<feature type="binding site" evidence="7 8">
    <location>
        <position position="96"/>
    </location>
    <ligand>
        <name>S-adenosyl-L-methionine</name>
        <dbReference type="ChEBI" id="CHEBI:59789"/>
    </ligand>
</feature>
<evidence type="ECO:0000256" key="4">
    <source>
        <dbReference type="ARBA" id="ARBA00022679"/>
    </source>
</evidence>
<dbReference type="InterPro" id="IPR029063">
    <property type="entry name" value="SAM-dependent_MTases_sf"/>
</dbReference>
<evidence type="ECO:0000256" key="2">
    <source>
        <dbReference type="ARBA" id="ARBA00022552"/>
    </source>
</evidence>
<feature type="domain" description="Ribosomal RNA adenine methylase transferase N-terminal" evidence="9">
    <location>
        <begin position="31"/>
        <end position="202"/>
    </location>
</feature>
<dbReference type="EMBL" id="CP117812">
    <property type="protein sequence ID" value="WDE98295.1"/>
    <property type="molecule type" value="Genomic_DNA"/>
</dbReference>
<dbReference type="SMART" id="SM00650">
    <property type="entry name" value="rADc"/>
    <property type="match status" value="1"/>
</dbReference>
<feature type="binding site" evidence="7 8">
    <location>
        <position position="26"/>
    </location>
    <ligand>
        <name>S-adenosyl-L-methionine</name>
        <dbReference type="ChEBI" id="CHEBI:59789"/>
    </ligand>
</feature>
<evidence type="ECO:0000256" key="5">
    <source>
        <dbReference type="ARBA" id="ARBA00022691"/>
    </source>
</evidence>
<dbReference type="PANTHER" id="PTHR11727:SF7">
    <property type="entry name" value="DIMETHYLADENOSINE TRANSFERASE-RELATED"/>
    <property type="match status" value="1"/>
</dbReference>
<dbReference type="PROSITE" id="PS01131">
    <property type="entry name" value="RRNA_A_DIMETH"/>
    <property type="match status" value="1"/>
</dbReference>
<accession>A0ABY7VVQ1</accession>
<dbReference type="InterPro" id="IPR011530">
    <property type="entry name" value="rRNA_adenine_dimethylase"/>
</dbReference>
<evidence type="ECO:0000256" key="3">
    <source>
        <dbReference type="ARBA" id="ARBA00022603"/>
    </source>
</evidence>
<feature type="binding site" evidence="7 8">
    <location>
        <position position="24"/>
    </location>
    <ligand>
        <name>S-adenosyl-L-methionine</name>
        <dbReference type="ChEBI" id="CHEBI:59789"/>
    </ligand>
</feature>
<keyword evidence="4 7" id="KW-0808">Transferase</keyword>
<comment type="similarity">
    <text evidence="7">Belongs to the class I-like SAM-binding methyltransferase superfamily. rRNA adenine N(6)-methyltransferase family. RsmA subfamily.</text>
</comment>
<keyword evidence="11" id="KW-1185">Reference proteome</keyword>
<comment type="catalytic activity">
    <reaction evidence="7">
        <text>adenosine(1518)/adenosine(1519) in 16S rRNA + 4 S-adenosyl-L-methionine = N(6)-dimethyladenosine(1518)/N(6)-dimethyladenosine(1519) in 16S rRNA + 4 S-adenosyl-L-homocysteine + 4 H(+)</text>
        <dbReference type="Rhea" id="RHEA:19609"/>
        <dbReference type="Rhea" id="RHEA-COMP:10232"/>
        <dbReference type="Rhea" id="RHEA-COMP:10233"/>
        <dbReference type="ChEBI" id="CHEBI:15378"/>
        <dbReference type="ChEBI" id="CHEBI:57856"/>
        <dbReference type="ChEBI" id="CHEBI:59789"/>
        <dbReference type="ChEBI" id="CHEBI:74411"/>
        <dbReference type="ChEBI" id="CHEBI:74493"/>
        <dbReference type="EC" id="2.1.1.182"/>
    </reaction>
</comment>
<dbReference type="NCBIfam" id="TIGR00755">
    <property type="entry name" value="ksgA"/>
    <property type="match status" value="1"/>
</dbReference>
<organism evidence="10 11">
    <name type="scientific">Lentisphaera profundi</name>
    <dbReference type="NCBI Taxonomy" id="1658616"/>
    <lineage>
        <taxon>Bacteria</taxon>
        <taxon>Pseudomonadati</taxon>
        <taxon>Lentisphaerota</taxon>
        <taxon>Lentisphaeria</taxon>
        <taxon>Lentisphaerales</taxon>
        <taxon>Lentisphaeraceae</taxon>
        <taxon>Lentisphaera</taxon>
    </lineage>
</organism>
<evidence type="ECO:0000313" key="10">
    <source>
        <dbReference type="EMBL" id="WDE98295.1"/>
    </source>
</evidence>
<dbReference type="InterPro" id="IPR020598">
    <property type="entry name" value="rRNA_Ade_methylase_Trfase_N"/>
</dbReference>
<evidence type="ECO:0000313" key="11">
    <source>
        <dbReference type="Proteomes" id="UP001214250"/>
    </source>
</evidence>
<keyword evidence="6 7" id="KW-0694">RNA-binding</keyword>
<keyword evidence="3 7" id="KW-0489">Methyltransferase</keyword>
<name>A0ABY7VVQ1_9BACT</name>
<dbReference type="Pfam" id="PF00398">
    <property type="entry name" value="RrnaAD"/>
    <property type="match status" value="1"/>
</dbReference>
<gene>
    <name evidence="7 10" type="primary">rsmA</name>
    <name evidence="7" type="synonym">ksgA</name>
    <name evidence="10" type="ORF">PQO03_21015</name>
</gene>
<dbReference type="Proteomes" id="UP001214250">
    <property type="component" value="Chromosome 2"/>
</dbReference>
<keyword evidence="5 7" id="KW-0949">S-adenosyl-L-methionine</keyword>
<dbReference type="RefSeq" id="WP_274153169.1">
    <property type="nucleotide sequence ID" value="NZ_CP117812.1"/>
</dbReference>
<dbReference type="HAMAP" id="MF_00607">
    <property type="entry name" value="16SrRNA_methyltr_A"/>
    <property type="match status" value="1"/>
</dbReference>